<organism evidence="1 2">
    <name type="scientific">Nocardioides nanhaiensis</name>
    <dbReference type="NCBI Taxonomy" id="1476871"/>
    <lineage>
        <taxon>Bacteria</taxon>
        <taxon>Bacillati</taxon>
        <taxon>Actinomycetota</taxon>
        <taxon>Actinomycetes</taxon>
        <taxon>Propionibacteriales</taxon>
        <taxon>Nocardioidaceae</taxon>
        <taxon>Nocardioides</taxon>
    </lineage>
</organism>
<evidence type="ECO:0008006" key="3">
    <source>
        <dbReference type="Google" id="ProtNLM"/>
    </source>
</evidence>
<keyword evidence="2" id="KW-1185">Reference proteome</keyword>
<evidence type="ECO:0000313" key="1">
    <source>
        <dbReference type="EMBL" id="GAA4670240.1"/>
    </source>
</evidence>
<protein>
    <recommendedName>
        <fullName evidence="3">GPP34 family phosphoprotein</fullName>
    </recommendedName>
</protein>
<gene>
    <name evidence="1" type="ORF">GCM10023226_03500</name>
</gene>
<comment type="caution">
    <text evidence="1">The sequence shown here is derived from an EMBL/GenBank/DDBJ whole genome shotgun (WGS) entry which is preliminary data.</text>
</comment>
<dbReference type="Proteomes" id="UP001500621">
    <property type="component" value="Unassembled WGS sequence"/>
</dbReference>
<accession>A0ABP8VQZ6</accession>
<sequence>MTTSTTTPLVSSGALSVPEALMPFLHNGDGQAFQSARPQALTACAEIAELVVRGLVRLDDDRLVVTGQADAAAGRPTWTTEVTRELTERGATVKQWVRRRRAALEVQREEAVTRGLLVPGRGRLLGLVPYPRHDVPAGTVETLAHDLAGAAATTERGRAVARLVVRSGLHRRHGLDTAVREALEAVSQQAGEVPHPALDAIDVAIGITVLGVVTGGE</sequence>
<name>A0ABP8VQZ6_9ACTN</name>
<proteinExistence type="predicted"/>
<reference evidence="2" key="1">
    <citation type="journal article" date="2019" name="Int. J. Syst. Evol. Microbiol.">
        <title>The Global Catalogue of Microorganisms (GCM) 10K type strain sequencing project: providing services to taxonomists for standard genome sequencing and annotation.</title>
        <authorList>
            <consortium name="The Broad Institute Genomics Platform"/>
            <consortium name="The Broad Institute Genome Sequencing Center for Infectious Disease"/>
            <person name="Wu L."/>
            <person name="Ma J."/>
        </authorList>
    </citation>
    <scope>NUCLEOTIDE SEQUENCE [LARGE SCALE GENOMIC DNA]</scope>
    <source>
        <strain evidence="2">JCM 18127</strain>
    </source>
</reference>
<dbReference type="InterPro" id="IPR008628">
    <property type="entry name" value="GPP34-like"/>
</dbReference>
<dbReference type="EMBL" id="BAABIM010000001">
    <property type="protein sequence ID" value="GAA4670240.1"/>
    <property type="molecule type" value="Genomic_DNA"/>
</dbReference>
<evidence type="ECO:0000313" key="2">
    <source>
        <dbReference type="Proteomes" id="UP001500621"/>
    </source>
</evidence>
<dbReference type="RefSeq" id="WP_345262326.1">
    <property type="nucleotide sequence ID" value="NZ_BAABIM010000001.1"/>
</dbReference>
<dbReference type="Pfam" id="PF05719">
    <property type="entry name" value="GPP34"/>
    <property type="match status" value="1"/>
</dbReference>